<dbReference type="Gene3D" id="3.40.50.1820">
    <property type="entry name" value="alpha/beta hydrolase"/>
    <property type="match status" value="1"/>
</dbReference>
<dbReference type="PIRSF" id="PIRSF029171">
    <property type="entry name" value="Esterase_LipA"/>
    <property type="match status" value="1"/>
</dbReference>
<feature type="region of interest" description="Disordered" evidence="1">
    <location>
        <begin position="1"/>
        <end position="49"/>
    </location>
</feature>
<gene>
    <name evidence="2" type="ORF">D7D52_21565</name>
</gene>
<dbReference type="OrthoDB" id="9798122at2"/>
<dbReference type="InterPro" id="IPR005152">
    <property type="entry name" value="Lipase_secreted"/>
</dbReference>
<organism evidence="2 3">
    <name type="scientific">Nocardia yunnanensis</name>
    <dbReference type="NCBI Taxonomy" id="2382165"/>
    <lineage>
        <taxon>Bacteria</taxon>
        <taxon>Bacillati</taxon>
        <taxon>Actinomycetota</taxon>
        <taxon>Actinomycetes</taxon>
        <taxon>Mycobacteriales</taxon>
        <taxon>Nocardiaceae</taxon>
        <taxon>Nocardia</taxon>
    </lineage>
</organism>
<dbReference type="Gene3D" id="1.10.260.130">
    <property type="match status" value="1"/>
</dbReference>
<keyword evidence="3" id="KW-1185">Reference proteome</keyword>
<evidence type="ECO:0000313" key="2">
    <source>
        <dbReference type="EMBL" id="AYF75996.1"/>
    </source>
</evidence>
<accession>A0A386ZEP7</accession>
<dbReference type="EMBL" id="CP032568">
    <property type="protein sequence ID" value="AYF75996.1"/>
    <property type="molecule type" value="Genomic_DNA"/>
</dbReference>
<dbReference type="RefSeq" id="WP_120739069.1">
    <property type="nucleotide sequence ID" value="NZ_CP032568.1"/>
</dbReference>
<name>A0A386ZEP7_9NOCA</name>
<protein>
    <submittedName>
        <fullName evidence="2">Lipase</fullName>
    </submittedName>
</protein>
<dbReference type="SUPFAM" id="SSF53474">
    <property type="entry name" value="alpha/beta-Hydrolases"/>
    <property type="match status" value="1"/>
</dbReference>
<reference evidence="2 3" key="1">
    <citation type="submission" date="2018-09" db="EMBL/GenBank/DDBJ databases">
        <title>Nocardia yunnanensis sp. nov., an actinomycete isolated from a soil sample.</title>
        <authorList>
            <person name="Zhang J."/>
        </authorList>
    </citation>
    <scope>NUCLEOTIDE SEQUENCE [LARGE SCALE GENOMIC DNA]</scope>
    <source>
        <strain evidence="2 3">CFHS0054</strain>
    </source>
</reference>
<sequence>MTVDADVIGRSGTSQRTPVRRAGGEPAASAVSRPLPPNQDPFFHPPRGFARQAPGTILRHRSVEIALFGLVPQQVTAWQLLYRSQDLHGRPEVAVTTVLLPAGAEPDAERPLLAFQTAMDAVTDRCAPSYALRRGALAPGSITQLEWLLVAGALRRGWAVGIADHEGPQGNFGVAREPGYRSLDGVRAALRFAPLGLRSDTRVAVWGYSGGGMASSWLVEMAPEYAPELNLVGAVLGAPVGDPRHVFLDLDGGLFAGFPAIVIAALRQVYPALAQVVDRDFTPEGRRLLERARGLGPIAVLPLLVGRRMDDYLRRPLAEILPDLEAMFDELRLGNHAPACPVLVIQPIHDQVIDAAGVDGQVARYRAAGAAVWYVRDRLSEHFSLLPLATPMSLDWLADRLAGKTLTEPSTKTVWSVALDPAHWRGMVEMATTAMRVTLGLPLRPAVAPASSEVSGLAA</sequence>
<evidence type="ECO:0000313" key="3">
    <source>
        <dbReference type="Proteomes" id="UP000267164"/>
    </source>
</evidence>
<dbReference type="Proteomes" id="UP000267164">
    <property type="component" value="Chromosome"/>
</dbReference>
<dbReference type="KEGG" id="nyu:D7D52_21565"/>
<dbReference type="Pfam" id="PF03583">
    <property type="entry name" value="LIP"/>
    <property type="match status" value="1"/>
</dbReference>
<dbReference type="PANTHER" id="PTHR34853">
    <property type="match status" value="1"/>
</dbReference>
<proteinExistence type="predicted"/>
<dbReference type="AlphaFoldDB" id="A0A386ZEP7"/>
<dbReference type="PANTHER" id="PTHR34853:SF1">
    <property type="entry name" value="LIPASE 5"/>
    <property type="match status" value="1"/>
</dbReference>
<evidence type="ECO:0000256" key="1">
    <source>
        <dbReference type="SAM" id="MobiDB-lite"/>
    </source>
</evidence>
<dbReference type="InterPro" id="IPR029058">
    <property type="entry name" value="AB_hydrolase_fold"/>
</dbReference>
<dbReference type="GO" id="GO:0004806">
    <property type="term" value="F:triacylglycerol lipase activity"/>
    <property type="evidence" value="ECO:0007669"/>
    <property type="project" value="InterPro"/>
</dbReference>
<dbReference type="GO" id="GO:0016042">
    <property type="term" value="P:lipid catabolic process"/>
    <property type="evidence" value="ECO:0007669"/>
    <property type="project" value="InterPro"/>
</dbReference>